<sequence>MNKKIGIIYSMLLLVLCSCHNELAPLSGRDIREGVPVQFTVERPQYDMQTTRSITDKREFKTGDVIHVSAVFKLDKEGESEKQYATLTLTEEGWVNETDFPMNWPWNAVNATFTAYYLEKWNGPITDSTPLKPVVLDRFVYQTTEENNPDPLKAEVADVKNGHAVHLKFRHLCTRLTIEDIGDEEEYWLKYKTFLGEENSQVLLNACQLTLQDNTLKFEFVHEESDKVSAQVFTNEENGKRTATFHLAPDNYSTFMLRRRNGYPYITISQVDKLNKLEANKKYVISLENLTGNIHPDDSDDEWWNDRDPEIPDYEDFKIQDFLNALQQCEQDYICNTKKGDPIIVLKKDEYRKEMHLMTDVDFGGGTFQSVELPNTVTFDGGGKSISRVAHPLFSTLYGTVKQLDIKEATIESKGSDTETEWGILARECDGGIISNVNLINSKLKVTIPHTTNDPAYNIGALIGWVKSGNISNIQLVDSISVTVDSPDKNSYYILSVGGVIGQFNGTLMKMSNLTGGSVIHVTNSSQGHSTRYTGGVIGHLNGIIQDCEVNVMVDASKSIGTWNYVGGIAGVARTTLSEKNTTIDNTPSIMNISVVGSVMGGRIPQYEPNEEGKTITSHSSTGGIVGHVQAASVTGGVTFSKVSIATNYNVSNYTYYTIGGVIGSMKNAVHISNNEGWDKFNADFYKAYHYHAGTFCGGGGTTTDLKKENTAEGTGAFVGTENEN</sequence>
<dbReference type="AlphaFoldDB" id="A0A139L3N4"/>
<name>A0A139L3N4_9BACE</name>
<reference evidence="2 3" key="1">
    <citation type="submission" date="2016-02" db="EMBL/GenBank/DDBJ databases">
        <authorList>
            <person name="Wen L."/>
            <person name="He K."/>
            <person name="Yang H."/>
        </authorList>
    </citation>
    <scope>NUCLEOTIDE SEQUENCE [LARGE SCALE GENOMIC DNA]</scope>
    <source>
        <strain evidence="2 3">KLE1704</strain>
    </source>
</reference>
<evidence type="ECO:0000256" key="1">
    <source>
        <dbReference type="SAM" id="SignalP"/>
    </source>
</evidence>
<comment type="caution">
    <text evidence="2">The sequence shown here is derived from an EMBL/GenBank/DDBJ whole genome shotgun (WGS) entry which is preliminary data.</text>
</comment>
<dbReference type="InterPro" id="IPR042278">
    <property type="entry name" value="Mfa-like_1_N"/>
</dbReference>
<protein>
    <recommendedName>
        <fullName evidence="4">Fimbrillin family protein</fullName>
    </recommendedName>
</protein>
<dbReference type="Proteomes" id="UP000070319">
    <property type="component" value="Unassembled WGS sequence"/>
</dbReference>
<dbReference type="PROSITE" id="PS51257">
    <property type="entry name" value="PROKAR_LIPOPROTEIN"/>
    <property type="match status" value="1"/>
</dbReference>
<keyword evidence="1" id="KW-0732">Signal</keyword>
<feature type="chain" id="PRO_5007487163" description="Fimbrillin family protein" evidence="1">
    <location>
        <begin position="25"/>
        <end position="725"/>
    </location>
</feature>
<dbReference type="PATRIC" id="fig|329854.7.peg.3296"/>
<gene>
    <name evidence="2" type="ORF">HMPREF2531_03227</name>
</gene>
<dbReference type="RefSeq" id="WP_061437065.1">
    <property type="nucleotide sequence ID" value="NZ_KQ968722.1"/>
</dbReference>
<evidence type="ECO:0008006" key="4">
    <source>
        <dbReference type="Google" id="ProtNLM"/>
    </source>
</evidence>
<proteinExistence type="predicted"/>
<evidence type="ECO:0000313" key="2">
    <source>
        <dbReference type="EMBL" id="KXT46041.1"/>
    </source>
</evidence>
<feature type="signal peptide" evidence="1">
    <location>
        <begin position="1"/>
        <end position="24"/>
    </location>
</feature>
<organism evidence="2">
    <name type="scientific">Bacteroides intestinalis</name>
    <dbReference type="NCBI Taxonomy" id="329854"/>
    <lineage>
        <taxon>Bacteria</taxon>
        <taxon>Pseudomonadati</taxon>
        <taxon>Bacteroidota</taxon>
        <taxon>Bacteroidia</taxon>
        <taxon>Bacteroidales</taxon>
        <taxon>Bacteroidaceae</taxon>
        <taxon>Bacteroides</taxon>
    </lineage>
</organism>
<dbReference type="Gene3D" id="2.60.40.2620">
    <property type="entry name" value="Fimbrillin-like"/>
    <property type="match status" value="1"/>
</dbReference>
<dbReference type="EMBL" id="LTDF01000129">
    <property type="protein sequence ID" value="KXT46041.1"/>
    <property type="molecule type" value="Genomic_DNA"/>
</dbReference>
<dbReference type="Gene3D" id="2.160.20.110">
    <property type="match status" value="1"/>
</dbReference>
<accession>A0A139L3N4</accession>
<evidence type="ECO:0000313" key="3">
    <source>
        <dbReference type="Proteomes" id="UP000070319"/>
    </source>
</evidence>